<comment type="catalytic activity">
    <reaction evidence="2">
        <text>Hydrolysis of terminal, non-reducing branched (1-&gt;3)-alpha-D-galactosidic residues, producing free D-galactose.</text>
        <dbReference type="EC" id="3.2.1.n1"/>
    </reaction>
</comment>
<evidence type="ECO:0000256" key="3">
    <source>
        <dbReference type="ARBA" id="ARBA00022729"/>
    </source>
</evidence>
<comment type="catalytic activity">
    <reaction evidence="1">
        <text>Hydrolysis of terminal, non-reducing alpha-D-galactose residues in alpha-D-galactosides, including galactose oligosaccharides, galactomannans and galactolipids.</text>
        <dbReference type="EC" id="3.2.1.22"/>
    </reaction>
</comment>
<accession>A0A6B2M1A2</accession>
<dbReference type="RefSeq" id="WP_163962601.1">
    <property type="nucleotide sequence ID" value="NZ_JAAGNX010000001.1"/>
</dbReference>
<keyword evidence="4" id="KW-0677">Repeat</keyword>
<sequence>MSVEQFGVVPDGTDATPGVLAALQYCQTHNVSCLVFPNGRYDFFPDFAKDLYLYLCNNDAGLKRIVFPLIDFEEFTIDGQGSEFVFHGLINPFFVSKSSSITLKEFSVDFERSFHSEGRILSVDDEGMDLHIPEHFPYKICGGLLRFVGNDSAVESSNSAASRLVYGSNHLLEFDTTERKTAFMAKDYYFNGTASYPAREIGKRTIRLSIKGLTGKPGNTLVFGPNHRNYPAFVLNESRDICVESITIHHAGGMGILAQLCHNVHIDKCRVTPSKGRILSTTADATHFANCTGLLSLTDNLFENQGDDATNIHGVYVQIARMISSHELLVRLVHPQQIGFDFIHEGLEIEFVDGRSLQTIGEGKVIRKKPLNKEFTQIVLEKPIPEGLTVGDAIAANRDYPEVRISGNTIRNNRARGMLLNCRGKTRVENNYFHTPGAAILFEGDASYWFEQGGVSDCVIQGNTFDNCLFGVWGKGVIDVQAGIHEKRESSRYNRNIVIKDNRFIRGNQSPLLHAFCVDNLQWRDNQIEASRIDNPESPFIISFCSNVSIKDELYCETDPLPNLNT</sequence>
<dbReference type="Gene3D" id="2.160.20.10">
    <property type="entry name" value="Single-stranded right-handed beta-helix, Pectin lyase-like"/>
    <property type="match status" value="2"/>
</dbReference>
<dbReference type="InterPro" id="IPR012334">
    <property type="entry name" value="Pectin_lyas_fold"/>
</dbReference>
<evidence type="ECO:0000313" key="10">
    <source>
        <dbReference type="EMBL" id="NDV61555.1"/>
    </source>
</evidence>
<keyword evidence="11" id="KW-1185">Reference proteome</keyword>
<dbReference type="InterPro" id="IPR006626">
    <property type="entry name" value="PbH1"/>
</dbReference>
<comment type="caution">
    <text evidence="10">The sequence shown here is derived from an EMBL/GenBank/DDBJ whole genome shotgun (WGS) entry which is preliminary data.</text>
</comment>
<evidence type="ECO:0000259" key="9">
    <source>
        <dbReference type="Pfam" id="PF23764"/>
    </source>
</evidence>
<organism evidence="10 11">
    <name type="scientific">Oceanipulchritudo coccoides</name>
    <dbReference type="NCBI Taxonomy" id="2706888"/>
    <lineage>
        <taxon>Bacteria</taxon>
        <taxon>Pseudomonadati</taxon>
        <taxon>Verrucomicrobiota</taxon>
        <taxon>Opitutia</taxon>
        <taxon>Puniceicoccales</taxon>
        <taxon>Oceanipulchritudinaceae</taxon>
        <taxon>Oceanipulchritudo</taxon>
    </lineage>
</organism>
<keyword evidence="6" id="KW-0326">Glycosidase</keyword>
<evidence type="ECO:0000256" key="1">
    <source>
        <dbReference type="ARBA" id="ARBA00001255"/>
    </source>
</evidence>
<dbReference type="GO" id="GO:0004557">
    <property type="term" value="F:alpha-galactosidase activity"/>
    <property type="evidence" value="ECO:0007669"/>
    <property type="project" value="UniProtKB-EC"/>
</dbReference>
<evidence type="ECO:0000313" key="11">
    <source>
        <dbReference type="Proteomes" id="UP000478417"/>
    </source>
</evidence>
<feature type="domain" description="GLAA-B beta-barrel" evidence="8">
    <location>
        <begin position="116"/>
        <end position="211"/>
    </location>
</feature>
<keyword evidence="3" id="KW-0732">Signal</keyword>
<evidence type="ECO:0000256" key="6">
    <source>
        <dbReference type="ARBA" id="ARBA00023295"/>
    </source>
</evidence>
<name>A0A6B2M1A2_9BACT</name>
<evidence type="ECO:0000256" key="4">
    <source>
        <dbReference type="ARBA" id="ARBA00022737"/>
    </source>
</evidence>
<protein>
    <submittedName>
        <fullName evidence="10">Right-handed parallel beta-helix repeat-containing protein</fullName>
    </submittedName>
</protein>
<reference evidence="10 11" key="1">
    <citation type="submission" date="2020-02" db="EMBL/GenBank/DDBJ databases">
        <title>Albibacoteraceae fam. nov., the first described family within the subdivision 4 Verrucomicrobia.</title>
        <authorList>
            <person name="Xi F."/>
        </authorList>
    </citation>
    <scope>NUCLEOTIDE SEQUENCE [LARGE SCALE GENOMIC DNA]</scope>
    <source>
        <strain evidence="10 11">CK1056</strain>
    </source>
</reference>
<dbReference type="SMART" id="SM00710">
    <property type="entry name" value="PbH1"/>
    <property type="match status" value="6"/>
</dbReference>
<feature type="domain" description="Right handed beta helix" evidence="7">
    <location>
        <begin position="403"/>
        <end position="531"/>
    </location>
</feature>
<dbReference type="SUPFAM" id="SSF51126">
    <property type="entry name" value="Pectin lyase-like"/>
    <property type="match status" value="1"/>
</dbReference>
<dbReference type="Pfam" id="PF23764">
    <property type="entry name" value="Beta-barrel_GLAA-B_II"/>
    <property type="match status" value="1"/>
</dbReference>
<dbReference type="AlphaFoldDB" id="A0A6B2M1A2"/>
<evidence type="ECO:0000259" key="8">
    <source>
        <dbReference type="Pfam" id="PF23763"/>
    </source>
</evidence>
<dbReference type="Proteomes" id="UP000478417">
    <property type="component" value="Unassembled WGS sequence"/>
</dbReference>
<dbReference type="InterPro" id="IPR057275">
    <property type="entry name" value="Beta-barrel_GLAA-B_I"/>
</dbReference>
<evidence type="ECO:0000256" key="2">
    <source>
        <dbReference type="ARBA" id="ARBA00001271"/>
    </source>
</evidence>
<dbReference type="InterPro" id="IPR039448">
    <property type="entry name" value="Beta_helix"/>
</dbReference>
<dbReference type="InterPro" id="IPR011050">
    <property type="entry name" value="Pectin_lyase_fold/virulence"/>
</dbReference>
<dbReference type="InterPro" id="IPR056441">
    <property type="entry name" value="Beta-barrel_GLAA-B_II"/>
</dbReference>
<evidence type="ECO:0000256" key="5">
    <source>
        <dbReference type="ARBA" id="ARBA00022801"/>
    </source>
</evidence>
<keyword evidence="5" id="KW-0378">Hydrolase</keyword>
<feature type="domain" description="GLAA-B beta-barrel" evidence="9">
    <location>
        <begin position="327"/>
        <end position="394"/>
    </location>
</feature>
<dbReference type="EMBL" id="JAAGNX010000001">
    <property type="protein sequence ID" value="NDV61555.1"/>
    <property type="molecule type" value="Genomic_DNA"/>
</dbReference>
<evidence type="ECO:0000259" key="7">
    <source>
        <dbReference type="Pfam" id="PF13229"/>
    </source>
</evidence>
<gene>
    <name evidence="10" type="ORF">G0Q06_03750</name>
</gene>
<proteinExistence type="predicted"/>
<dbReference type="Pfam" id="PF23763">
    <property type="entry name" value="Beta-barrel_GLAA-B_I"/>
    <property type="match status" value="1"/>
</dbReference>
<dbReference type="Pfam" id="PF13229">
    <property type="entry name" value="Beta_helix"/>
    <property type="match status" value="1"/>
</dbReference>